<dbReference type="AlphaFoldDB" id="A0A8S1U8F6"/>
<feature type="domain" description="Protein kinase" evidence="2">
    <location>
        <begin position="89"/>
        <end position="332"/>
    </location>
</feature>
<dbReference type="PANTHER" id="PTHR44167:SF18">
    <property type="entry name" value="PROTEIN KINASE DOMAIN-CONTAINING PROTEIN"/>
    <property type="match status" value="1"/>
</dbReference>
<dbReference type="Proteomes" id="UP000689195">
    <property type="component" value="Unassembled WGS sequence"/>
</dbReference>
<feature type="compositionally biased region" description="Basic and acidic residues" evidence="1">
    <location>
        <begin position="313"/>
        <end position="322"/>
    </location>
</feature>
<gene>
    <name evidence="3" type="ORF">PPENT_87.1.T0330314</name>
</gene>
<feature type="region of interest" description="Disordered" evidence="1">
    <location>
        <begin position="313"/>
        <end position="332"/>
    </location>
</feature>
<accession>A0A8S1U8F6</accession>
<organism evidence="3 4">
    <name type="scientific">Paramecium pentaurelia</name>
    <dbReference type="NCBI Taxonomy" id="43138"/>
    <lineage>
        <taxon>Eukaryota</taxon>
        <taxon>Sar</taxon>
        <taxon>Alveolata</taxon>
        <taxon>Ciliophora</taxon>
        <taxon>Intramacronucleata</taxon>
        <taxon>Oligohymenophorea</taxon>
        <taxon>Peniculida</taxon>
        <taxon>Parameciidae</taxon>
        <taxon>Paramecium</taxon>
    </lineage>
</organism>
<dbReference type="SMART" id="SM00220">
    <property type="entry name" value="S_TKc"/>
    <property type="match status" value="1"/>
</dbReference>
<dbReference type="GO" id="GO:0005634">
    <property type="term" value="C:nucleus"/>
    <property type="evidence" value="ECO:0007669"/>
    <property type="project" value="TreeGrafter"/>
</dbReference>
<evidence type="ECO:0000256" key="1">
    <source>
        <dbReference type="SAM" id="MobiDB-lite"/>
    </source>
</evidence>
<dbReference type="GO" id="GO:0005524">
    <property type="term" value="F:ATP binding"/>
    <property type="evidence" value="ECO:0007669"/>
    <property type="project" value="InterPro"/>
</dbReference>
<dbReference type="GO" id="GO:0005737">
    <property type="term" value="C:cytoplasm"/>
    <property type="evidence" value="ECO:0007669"/>
    <property type="project" value="TreeGrafter"/>
</dbReference>
<name>A0A8S1U8F6_9CILI</name>
<dbReference type="EMBL" id="CAJJDO010000033">
    <property type="protein sequence ID" value="CAD8159769.1"/>
    <property type="molecule type" value="Genomic_DNA"/>
</dbReference>
<dbReference type="PANTHER" id="PTHR44167">
    <property type="entry name" value="OVARIAN-SPECIFIC SERINE/THREONINE-PROTEIN KINASE LOK-RELATED"/>
    <property type="match status" value="1"/>
</dbReference>
<evidence type="ECO:0000259" key="2">
    <source>
        <dbReference type="PROSITE" id="PS50011"/>
    </source>
</evidence>
<reference evidence="3" key="1">
    <citation type="submission" date="2021-01" db="EMBL/GenBank/DDBJ databases">
        <authorList>
            <consortium name="Genoscope - CEA"/>
            <person name="William W."/>
        </authorList>
    </citation>
    <scope>NUCLEOTIDE SEQUENCE</scope>
</reference>
<comment type="caution">
    <text evidence="3">The sequence shown here is derived from an EMBL/GenBank/DDBJ whole genome shotgun (WGS) entry which is preliminary data.</text>
</comment>
<dbReference type="GO" id="GO:0044773">
    <property type="term" value="P:mitotic DNA damage checkpoint signaling"/>
    <property type="evidence" value="ECO:0007669"/>
    <property type="project" value="TreeGrafter"/>
</dbReference>
<protein>
    <recommendedName>
        <fullName evidence="2">Protein kinase domain-containing protein</fullName>
    </recommendedName>
</protein>
<dbReference type="PROSITE" id="PS50011">
    <property type="entry name" value="PROTEIN_KINASE_DOM"/>
    <property type="match status" value="1"/>
</dbReference>
<dbReference type="Pfam" id="PF00069">
    <property type="entry name" value="Pkinase"/>
    <property type="match status" value="1"/>
</dbReference>
<dbReference type="InterPro" id="IPR000719">
    <property type="entry name" value="Prot_kinase_dom"/>
</dbReference>
<sequence>MDQNFQLSCLSQYGVTKLELGSYLNIATPTLQSMFKIDLHLQIYWTYSNQMIRQMIVGKFIIIANYYELNKVKEILDCRVTYRGMTELYKVQQIISQKQSVCVVKNKISGNTYVCKTYRKNNKNIRKALSEIQMLMKLIGQRNIVYLHEIYESQGNLYLIMEKLDHQLFDDYYHEEIQLIAYQLIILLSEFQKLNIAHHNLTQKHIMFDENNNIKLISFGKTSSIKEKPDFFFDMYQTGEILLELYCINKDQLFSKSTYLPDHAVNFIKGLLNLTEYRLNINLAQTHPYFKSLNGESQLVKIRSLLPKRNLSDLKKNKKQQDTDQDQLTIQI</sequence>
<dbReference type="GO" id="GO:0004674">
    <property type="term" value="F:protein serine/threonine kinase activity"/>
    <property type="evidence" value="ECO:0007669"/>
    <property type="project" value="TreeGrafter"/>
</dbReference>
<evidence type="ECO:0000313" key="3">
    <source>
        <dbReference type="EMBL" id="CAD8159769.1"/>
    </source>
</evidence>
<proteinExistence type="predicted"/>
<evidence type="ECO:0000313" key="4">
    <source>
        <dbReference type="Proteomes" id="UP000689195"/>
    </source>
</evidence>
<keyword evidence="4" id="KW-1185">Reference proteome</keyword>